<keyword evidence="1 4" id="KW-0245">EGF-like domain</keyword>
<dbReference type="PROSITE" id="PS50026">
    <property type="entry name" value="EGF_3"/>
    <property type="match status" value="6"/>
</dbReference>
<dbReference type="PROSITE" id="PS01186">
    <property type="entry name" value="EGF_2"/>
    <property type="match status" value="1"/>
</dbReference>
<dbReference type="InterPro" id="IPR051022">
    <property type="entry name" value="Notch_Cell-Fate_Det"/>
</dbReference>
<keyword evidence="5" id="KW-1133">Transmembrane helix</keyword>
<accession>A0A3M7P2S9</accession>
<feature type="domain" description="EGF-like" evidence="6">
    <location>
        <begin position="22"/>
        <end position="59"/>
    </location>
</feature>
<dbReference type="AlphaFoldDB" id="A0A3M7P2S9"/>
<dbReference type="InterPro" id="IPR013032">
    <property type="entry name" value="EGF-like_CS"/>
</dbReference>
<proteinExistence type="predicted"/>
<dbReference type="PROSITE" id="PS00022">
    <property type="entry name" value="EGF_1"/>
    <property type="match status" value="4"/>
</dbReference>
<dbReference type="STRING" id="10195.A0A3M7P2S9"/>
<keyword evidence="3 4" id="KW-1015">Disulfide bond</keyword>
<dbReference type="PROSITE" id="PS00010">
    <property type="entry name" value="ASX_HYDROXYL"/>
    <property type="match status" value="1"/>
</dbReference>
<dbReference type="OrthoDB" id="283575at2759"/>
<dbReference type="SUPFAM" id="SSF57196">
    <property type="entry name" value="EGF/Laminin"/>
    <property type="match status" value="5"/>
</dbReference>
<feature type="domain" description="EGF-like" evidence="6">
    <location>
        <begin position="1"/>
        <end position="20"/>
    </location>
</feature>
<dbReference type="PANTHER" id="PTHR24049">
    <property type="entry name" value="CRUMBS FAMILY MEMBER"/>
    <property type="match status" value="1"/>
</dbReference>
<dbReference type="EMBL" id="REGN01013868">
    <property type="protein sequence ID" value="RMZ93368.1"/>
    <property type="molecule type" value="Genomic_DNA"/>
</dbReference>
<dbReference type="Pfam" id="PF12661">
    <property type="entry name" value="hEGF"/>
    <property type="match status" value="1"/>
</dbReference>
<protein>
    <submittedName>
        <fullName evidence="7">Delta C isoform X2</fullName>
    </submittedName>
</protein>
<dbReference type="Pfam" id="PF00008">
    <property type="entry name" value="EGF"/>
    <property type="match status" value="3"/>
</dbReference>
<feature type="disulfide bond" evidence="4">
    <location>
        <begin position="10"/>
        <end position="19"/>
    </location>
</feature>
<dbReference type="Proteomes" id="UP000276133">
    <property type="component" value="Unassembled WGS sequence"/>
</dbReference>
<feature type="disulfide bond" evidence="4">
    <location>
        <begin position="142"/>
        <end position="151"/>
    </location>
</feature>
<feature type="disulfide bond" evidence="4">
    <location>
        <begin position="102"/>
        <end position="111"/>
    </location>
</feature>
<keyword evidence="2" id="KW-0677">Repeat</keyword>
<reference evidence="7 8" key="1">
    <citation type="journal article" date="2018" name="Sci. Rep.">
        <title>Genomic signatures of local adaptation to the degree of environmental predictability in rotifers.</title>
        <authorList>
            <person name="Franch-Gras L."/>
            <person name="Hahn C."/>
            <person name="Garcia-Roger E.M."/>
            <person name="Carmona M.J."/>
            <person name="Serra M."/>
            <person name="Gomez A."/>
        </authorList>
    </citation>
    <scope>NUCLEOTIDE SEQUENCE [LARGE SCALE GENOMIC DNA]</scope>
    <source>
        <strain evidence="7">HYR1</strain>
    </source>
</reference>
<dbReference type="FunFam" id="2.10.25.10:FF:000610">
    <property type="entry name" value="protein HEG homolog 1 isoform X1"/>
    <property type="match status" value="1"/>
</dbReference>
<dbReference type="InterPro" id="IPR000742">
    <property type="entry name" value="EGF"/>
</dbReference>
<organism evidence="7 8">
    <name type="scientific">Brachionus plicatilis</name>
    <name type="common">Marine rotifer</name>
    <name type="synonym">Brachionus muelleri</name>
    <dbReference type="NCBI Taxonomy" id="10195"/>
    <lineage>
        <taxon>Eukaryota</taxon>
        <taxon>Metazoa</taxon>
        <taxon>Spiralia</taxon>
        <taxon>Gnathifera</taxon>
        <taxon>Rotifera</taxon>
        <taxon>Eurotatoria</taxon>
        <taxon>Monogononta</taxon>
        <taxon>Pseudotrocha</taxon>
        <taxon>Ploima</taxon>
        <taxon>Brachionidae</taxon>
        <taxon>Brachionus</taxon>
    </lineage>
</organism>
<dbReference type="SMART" id="SM00179">
    <property type="entry name" value="EGF_CA"/>
    <property type="match status" value="3"/>
</dbReference>
<evidence type="ECO:0000256" key="4">
    <source>
        <dbReference type="PROSITE-ProRule" id="PRU00076"/>
    </source>
</evidence>
<keyword evidence="5" id="KW-0472">Membrane</keyword>
<evidence type="ECO:0000256" key="5">
    <source>
        <dbReference type="SAM" id="Phobius"/>
    </source>
</evidence>
<evidence type="ECO:0000313" key="8">
    <source>
        <dbReference type="Proteomes" id="UP000276133"/>
    </source>
</evidence>
<gene>
    <name evidence="7" type="ORF">BpHYR1_014341</name>
</gene>
<evidence type="ECO:0000313" key="7">
    <source>
        <dbReference type="EMBL" id="RMZ93368.1"/>
    </source>
</evidence>
<dbReference type="InterPro" id="IPR001881">
    <property type="entry name" value="EGF-like_Ca-bd_dom"/>
</dbReference>
<dbReference type="Gene3D" id="2.10.25.10">
    <property type="entry name" value="Laminin"/>
    <property type="match status" value="5"/>
</dbReference>
<keyword evidence="8" id="KW-1185">Reference proteome</keyword>
<dbReference type="CDD" id="cd00054">
    <property type="entry name" value="EGF_CA"/>
    <property type="match status" value="2"/>
</dbReference>
<name>A0A3M7P2S9_BRAPC</name>
<dbReference type="SMART" id="SM00181">
    <property type="entry name" value="EGF"/>
    <property type="match status" value="5"/>
</dbReference>
<evidence type="ECO:0000259" key="6">
    <source>
        <dbReference type="PROSITE" id="PS50026"/>
    </source>
</evidence>
<evidence type="ECO:0000256" key="1">
    <source>
        <dbReference type="ARBA" id="ARBA00022536"/>
    </source>
</evidence>
<comment type="caution">
    <text evidence="4">Lacks conserved residue(s) required for the propagation of feature annotation.</text>
</comment>
<feature type="domain" description="EGF-like" evidence="6">
    <location>
        <begin position="62"/>
        <end position="112"/>
    </location>
</feature>
<feature type="domain" description="EGF-like" evidence="6">
    <location>
        <begin position="193"/>
        <end position="230"/>
    </location>
</feature>
<sequence>MHGRTLKCICDRGYSGEFCDQFVDKCRPNPCKNKGKCHNLIDDFYCECPPEYGQTKDCSTRLVNPCHSSPCFHNGTCFPIASGRVSLNGVNINTYSGFTCKCTSHYRGDICELPADPCSLNPCNHRGQCVLSKDQESYTCRCYPAFTGKNCETYFDPCEKKNMCKNGGVCLPTPEGYKCQCPAEFSGENCEVMLNVCSTMKCLNGGKCVVLNNLPKCQCASSRFVGTRCEIDLNLVTPKDSAFSSALAASDLSCDLLGSDVSPIDYIFFALILFALVIVIIATVYVYVYFGIKRTKKYHSQVQYDNDILILLDKN</sequence>
<feature type="domain" description="EGF-like" evidence="6">
    <location>
        <begin position="154"/>
        <end position="191"/>
    </location>
</feature>
<feature type="disulfide bond" evidence="4">
    <location>
        <begin position="181"/>
        <end position="190"/>
    </location>
</feature>
<evidence type="ECO:0000256" key="2">
    <source>
        <dbReference type="ARBA" id="ARBA00022737"/>
    </source>
</evidence>
<comment type="caution">
    <text evidence="7">The sequence shown here is derived from an EMBL/GenBank/DDBJ whole genome shotgun (WGS) entry which is preliminary data.</text>
</comment>
<feature type="transmembrane region" description="Helical" evidence="5">
    <location>
        <begin position="266"/>
        <end position="290"/>
    </location>
</feature>
<feature type="domain" description="EGF-like" evidence="6">
    <location>
        <begin position="114"/>
        <end position="152"/>
    </location>
</feature>
<feature type="disulfide bond" evidence="4">
    <location>
        <begin position="123"/>
        <end position="140"/>
    </location>
</feature>
<evidence type="ECO:0000256" key="3">
    <source>
        <dbReference type="ARBA" id="ARBA00023157"/>
    </source>
</evidence>
<keyword evidence="5" id="KW-0812">Transmembrane</keyword>
<dbReference type="GO" id="GO:0005509">
    <property type="term" value="F:calcium ion binding"/>
    <property type="evidence" value="ECO:0007669"/>
    <property type="project" value="InterPro"/>
</dbReference>
<dbReference type="InterPro" id="IPR000152">
    <property type="entry name" value="EGF-type_Asp/Asn_hydroxyl_site"/>
</dbReference>